<dbReference type="PANTHER" id="PTHR42756:SF1">
    <property type="entry name" value="TRANSCRIPTIONAL REPRESSOR OF EMRAB OPERON"/>
    <property type="match status" value="1"/>
</dbReference>
<keyword evidence="2" id="KW-0238">DNA-binding</keyword>
<dbReference type="Pfam" id="PF01047">
    <property type="entry name" value="MarR"/>
    <property type="match status" value="1"/>
</dbReference>
<dbReference type="SMART" id="SM00347">
    <property type="entry name" value="HTH_MARR"/>
    <property type="match status" value="1"/>
</dbReference>
<dbReference type="PANTHER" id="PTHR42756">
    <property type="entry name" value="TRANSCRIPTIONAL REGULATOR, MARR"/>
    <property type="match status" value="1"/>
</dbReference>
<evidence type="ECO:0000256" key="1">
    <source>
        <dbReference type="ARBA" id="ARBA00023015"/>
    </source>
</evidence>
<evidence type="ECO:0000256" key="2">
    <source>
        <dbReference type="ARBA" id="ARBA00023125"/>
    </source>
</evidence>
<accession>A0ABM8HVW5</accession>
<dbReference type="InterPro" id="IPR036388">
    <property type="entry name" value="WH-like_DNA-bd_sf"/>
</dbReference>
<organism evidence="5 6">
    <name type="scientific">Desulfuromonas versatilis</name>
    <dbReference type="NCBI Taxonomy" id="2802975"/>
    <lineage>
        <taxon>Bacteria</taxon>
        <taxon>Pseudomonadati</taxon>
        <taxon>Thermodesulfobacteriota</taxon>
        <taxon>Desulfuromonadia</taxon>
        <taxon>Desulfuromonadales</taxon>
        <taxon>Desulfuromonadaceae</taxon>
        <taxon>Desulfuromonas</taxon>
    </lineage>
</organism>
<dbReference type="SUPFAM" id="SSF46785">
    <property type="entry name" value="Winged helix' DNA-binding domain"/>
    <property type="match status" value="1"/>
</dbReference>
<evidence type="ECO:0000259" key="4">
    <source>
        <dbReference type="PROSITE" id="PS50995"/>
    </source>
</evidence>
<dbReference type="PROSITE" id="PS01117">
    <property type="entry name" value="HTH_MARR_1"/>
    <property type="match status" value="1"/>
</dbReference>
<dbReference type="RefSeq" id="WP_221249473.1">
    <property type="nucleotide sequence ID" value="NZ_AP024355.1"/>
</dbReference>
<dbReference type="EMBL" id="AP024355">
    <property type="protein sequence ID" value="BCR06093.1"/>
    <property type="molecule type" value="Genomic_DNA"/>
</dbReference>
<evidence type="ECO:0000313" key="5">
    <source>
        <dbReference type="EMBL" id="BCR06093.1"/>
    </source>
</evidence>
<keyword evidence="1" id="KW-0805">Transcription regulation</keyword>
<dbReference type="InterPro" id="IPR000835">
    <property type="entry name" value="HTH_MarR-typ"/>
</dbReference>
<feature type="domain" description="HTH marR-type" evidence="4">
    <location>
        <begin position="1"/>
        <end position="143"/>
    </location>
</feature>
<dbReference type="Gene3D" id="1.10.10.10">
    <property type="entry name" value="Winged helix-like DNA-binding domain superfamily/Winged helix DNA-binding domain"/>
    <property type="match status" value="1"/>
</dbReference>
<gene>
    <name evidence="5" type="ORF">DESUT3_31620</name>
</gene>
<dbReference type="Proteomes" id="UP001319827">
    <property type="component" value="Chromosome"/>
</dbReference>
<reference evidence="5 6" key="2">
    <citation type="journal article" date="2021" name="Int. J. Syst. Evol. Microbiol.">
        <title>Isolation and Polyphasic Characterization of Desulfuromonas versatilis sp. Nov., an Electrogenic Bacteria Capable of Versatile Metabolism Isolated from a Graphene Oxide-Reducing Enrichment Culture.</title>
        <authorList>
            <person name="Xie L."/>
            <person name="Yoshida N."/>
            <person name="Ishii S."/>
            <person name="Meng L."/>
        </authorList>
    </citation>
    <scope>NUCLEOTIDE SEQUENCE [LARGE SCALE GENOMIC DNA]</scope>
    <source>
        <strain evidence="5 6">NIT-T3</strain>
    </source>
</reference>
<dbReference type="InterPro" id="IPR023187">
    <property type="entry name" value="Tscrpt_reg_MarR-type_CS"/>
</dbReference>
<reference evidence="5 6" key="1">
    <citation type="journal article" date="2016" name="C (Basel)">
        <title>Selective Growth of and Electricity Production by Marine Exoelectrogenic Bacteria in Self-Aggregated Hydrogel of Microbially Reduced Graphene Oxide.</title>
        <authorList>
            <person name="Yoshida N."/>
            <person name="Goto Y."/>
            <person name="Miyata Y."/>
        </authorList>
    </citation>
    <scope>NUCLEOTIDE SEQUENCE [LARGE SCALE GENOMIC DNA]</scope>
    <source>
        <strain evidence="5 6">NIT-T3</strain>
    </source>
</reference>
<name>A0ABM8HVW5_9BACT</name>
<dbReference type="InterPro" id="IPR036390">
    <property type="entry name" value="WH_DNA-bd_sf"/>
</dbReference>
<keyword evidence="3" id="KW-0804">Transcription</keyword>
<proteinExistence type="predicted"/>
<evidence type="ECO:0000256" key="3">
    <source>
        <dbReference type="ARBA" id="ARBA00023163"/>
    </source>
</evidence>
<sequence length="146" mass="16440">MERIERIAVIYPQLIGKMGRLRALVHEGMDLSYNQYKTLLTIADREGCSLGDLARELEVAMSSASQMVDRLVGQGLLHREQDAGNRRQVVIRLTGQGQSLIEELQRGILKGYQQVMNRLGEQDQEELVRSFETIARILGKLDASEG</sequence>
<protein>
    <submittedName>
        <fullName evidence="5">MarR family transcriptional regulator</fullName>
    </submittedName>
</protein>
<dbReference type="PROSITE" id="PS50995">
    <property type="entry name" value="HTH_MARR_2"/>
    <property type="match status" value="1"/>
</dbReference>
<evidence type="ECO:0000313" key="6">
    <source>
        <dbReference type="Proteomes" id="UP001319827"/>
    </source>
</evidence>
<keyword evidence="6" id="KW-1185">Reference proteome</keyword>